<evidence type="ECO:0000256" key="3">
    <source>
        <dbReference type="ARBA" id="ARBA00022801"/>
    </source>
</evidence>
<gene>
    <name evidence="6" type="primary">rnr</name>
    <name evidence="9" type="ORF">K1X11_003300</name>
</gene>
<dbReference type="Gene3D" id="2.40.50.140">
    <property type="entry name" value="Nucleic acid-binding proteins"/>
    <property type="match status" value="1"/>
</dbReference>
<dbReference type="Pfam" id="PF00773">
    <property type="entry name" value="RNB"/>
    <property type="match status" value="1"/>
</dbReference>
<evidence type="ECO:0000313" key="10">
    <source>
        <dbReference type="Proteomes" id="UP000738431"/>
    </source>
</evidence>
<dbReference type="HAMAP" id="MF_01895">
    <property type="entry name" value="RNase_R"/>
    <property type="match status" value="1"/>
</dbReference>
<dbReference type="SUPFAM" id="SSF50249">
    <property type="entry name" value="Nucleic acid-binding proteins"/>
    <property type="match status" value="2"/>
</dbReference>
<keyword evidence="10" id="KW-1185">Reference proteome</keyword>
<protein>
    <recommendedName>
        <fullName evidence="6">Ribonuclease R</fullName>
        <shortName evidence="6">RNase R</shortName>
        <ecNumber evidence="6">3.1.13.1</ecNumber>
    </recommendedName>
</protein>
<reference evidence="9 10" key="1">
    <citation type="submission" date="2023-12" db="EMBL/GenBank/DDBJ databases">
        <title>Description of an unclassified Opitutus bacterium of Verrucomicrobiota.</title>
        <authorList>
            <person name="Zhang D.-F."/>
        </authorList>
    </citation>
    <scope>NUCLEOTIDE SEQUENCE [LARGE SCALE GENOMIC DNA]</scope>
    <source>
        <strain evidence="9 10">WL0086</strain>
    </source>
</reference>
<organism evidence="9 10">
    <name type="scientific">Actomonas aquatica</name>
    <dbReference type="NCBI Taxonomy" id="2866162"/>
    <lineage>
        <taxon>Bacteria</taxon>
        <taxon>Pseudomonadati</taxon>
        <taxon>Verrucomicrobiota</taxon>
        <taxon>Opitutia</taxon>
        <taxon>Opitutales</taxon>
        <taxon>Opitutaceae</taxon>
        <taxon>Actomonas</taxon>
    </lineage>
</organism>
<evidence type="ECO:0000256" key="1">
    <source>
        <dbReference type="ARBA" id="ARBA00022490"/>
    </source>
</evidence>
<feature type="compositionally biased region" description="Basic residues" evidence="7">
    <location>
        <begin position="797"/>
        <end position="810"/>
    </location>
</feature>
<dbReference type="InterPro" id="IPR040476">
    <property type="entry name" value="CSD2"/>
</dbReference>
<evidence type="ECO:0000256" key="5">
    <source>
        <dbReference type="ARBA" id="ARBA00022884"/>
    </source>
</evidence>
<feature type="domain" description="S1 motif" evidence="8">
    <location>
        <begin position="676"/>
        <end position="757"/>
    </location>
</feature>
<dbReference type="PROSITE" id="PS01175">
    <property type="entry name" value="RIBONUCLEASE_II"/>
    <property type="match status" value="1"/>
</dbReference>
<proteinExistence type="inferred from homology"/>
<dbReference type="EC" id="3.1.13.1" evidence="6"/>
<dbReference type="InterPro" id="IPR050180">
    <property type="entry name" value="RNR_Ribonuclease"/>
</dbReference>
<keyword evidence="2 6" id="KW-0540">Nuclease</keyword>
<keyword evidence="4 6" id="KW-0269">Exonuclease</keyword>
<keyword evidence="5 6" id="KW-0694">RNA-binding</keyword>
<dbReference type="InterPro" id="IPR022966">
    <property type="entry name" value="RNase_II/R_CS"/>
</dbReference>
<comment type="catalytic activity">
    <reaction evidence="6">
        <text>Exonucleolytic cleavage in the 3'- to 5'-direction to yield nucleoside 5'-phosphates.</text>
        <dbReference type="EC" id="3.1.13.1"/>
    </reaction>
</comment>
<feature type="region of interest" description="Disordered" evidence="7">
    <location>
        <begin position="760"/>
        <end position="810"/>
    </location>
</feature>
<dbReference type="Proteomes" id="UP000738431">
    <property type="component" value="Chromosome"/>
</dbReference>
<dbReference type="PANTHER" id="PTHR23355:SF9">
    <property type="entry name" value="DIS3-LIKE EXONUCLEASE 2"/>
    <property type="match status" value="1"/>
</dbReference>
<dbReference type="PANTHER" id="PTHR23355">
    <property type="entry name" value="RIBONUCLEASE"/>
    <property type="match status" value="1"/>
</dbReference>
<dbReference type="Pfam" id="PF00575">
    <property type="entry name" value="S1"/>
    <property type="match status" value="1"/>
</dbReference>
<comment type="function">
    <text evidence="6">3'-5' exoribonuclease that releases 5'-nucleoside monophosphates and is involved in maturation of structured RNAs.</text>
</comment>
<comment type="subcellular location">
    <subcellularLocation>
        <location evidence="6">Cytoplasm</location>
    </subcellularLocation>
</comment>
<dbReference type="Pfam" id="PF17876">
    <property type="entry name" value="CSD2"/>
    <property type="match status" value="1"/>
</dbReference>
<evidence type="ECO:0000256" key="7">
    <source>
        <dbReference type="SAM" id="MobiDB-lite"/>
    </source>
</evidence>
<dbReference type="InterPro" id="IPR012340">
    <property type="entry name" value="NA-bd_OB-fold"/>
</dbReference>
<evidence type="ECO:0000259" key="8">
    <source>
        <dbReference type="PROSITE" id="PS50126"/>
    </source>
</evidence>
<dbReference type="SMART" id="SM00955">
    <property type="entry name" value="RNB"/>
    <property type="match status" value="1"/>
</dbReference>
<evidence type="ECO:0000313" key="9">
    <source>
        <dbReference type="EMBL" id="WRQ88415.1"/>
    </source>
</evidence>
<dbReference type="PROSITE" id="PS50126">
    <property type="entry name" value="S1"/>
    <property type="match status" value="1"/>
</dbReference>
<keyword evidence="1 6" id="KW-0963">Cytoplasm</keyword>
<evidence type="ECO:0000256" key="4">
    <source>
        <dbReference type="ARBA" id="ARBA00022839"/>
    </source>
</evidence>
<dbReference type="RefSeq" id="WP_221032529.1">
    <property type="nucleotide sequence ID" value="NZ_CP139781.1"/>
</dbReference>
<evidence type="ECO:0000256" key="2">
    <source>
        <dbReference type="ARBA" id="ARBA00022722"/>
    </source>
</evidence>
<sequence length="810" mass="91657">MKHRDSILKLLRQPGYRPVNEAGLSRQLGLDKKQRRLFSHELRLLLSQGVLTQVQGDRVALPDAHGGGRGDGTLTGTLKFRAGGSAMVIINRAGEPADVPEVVQIAAEDAANGFHGDKVRLQLDRRPNQRRNARNPRANEPRGRIIEILDRGSDIVVGTLRRIRRRYYVSPDDPRFVHDIGVTDPADGKLSPPPDEGDKVVVKLHEWTNPNRPPEGRVVERLGRQWEPRAELLGVYRKFDLHPEFPADVLAEVARLPDRVQPRDLTARLDYRQIPTFTIDPDDAKDFDDALSIEFLPDDLIKIGIHIADVSAYVKPGSNLDKEAQRRGNSTYLVGTVVPMLPEKLSNGLCSLVEAEDRLTKTVFLTFDRKRRIVATAYANTVIRSLKRLTYKQAYTLLKEDDIQAARDLPLPPKHQTGSTGRALSSLKDRELSDLQNWIRTLWSLASKLRRDRMKRGSLDLDMPETKVFVDEDGYADRLELIEHDESHQLIEEFMLAANEAVARLTKQHKLCSVYRVHDDPDEEKLGEFRQELAAHGIRVGDLTLREEVTKLLVILKDHPQGHTLRTTLLRSLKKAAYRASPDGHYGLAKKDYTHFTSPIRRYADLLVHRVVDHYLITSGGWPMPAGYKFGYTQAKMERLGEHISETETNSQEAERESVKIKTLEFFERELAKRHPRSFEAVVTDVRQHGLFIELVESMTFGFLPTSELGNDFYQLVDDNTAIVGRRSGQRFALNTRLSVSVAKVDRVKRMIDFQIVPDAPIHTPNAPQSLAAPVQRRPQPKSKQGAKPTGRPSAQAHRKGPKPRGKRGR</sequence>
<comment type="similarity">
    <text evidence="6">Belongs to the RNR ribonuclease family. RNase R subfamily.</text>
</comment>
<dbReference type="InterPro" id="IPR001900">
    <property type="entry name" value="RNase_II/R"/>
</dbReference>
<dbReference type="InterPro" id="IPR011805">
    <property type="entry name" value="RNase_R"/>
</dbReference>
<accession>A0ABZ1CAK4</accession>
<name>A0ABZ1CAK4_9BACT</name>
<keyword evidence="3 6" id="KW-0378">Hydrolase</keyword>
<evidence type="ECO:0000256" key="6">
    <source>
        <dbReference type="HAMAP-Rule" id="MF_01895"/>
    </source>
</evidence>
<dbReference type="InterPro" id="IPR003029">
    <property type="entry name" value="S1_domain"/>
</dbReference>
<dbReference type="EMBL" id="CP139781">
    <property type="protein sequence ID" value="WRQ88415.1"/>
    <property type="molecule type" value="Genomic_DNA"/>
</dbReference>